<sequence length="276" mass="30637">MQQCCVFPDLSTAVAAVPQRRNSSPASLRCGAAHHSPCSTSAAQLRCSPQSPRRWARSDSPRLLPLRAPRGNGFNKLRPKNSSPLFPCSVPSLDLRPLTTTVRAQGKPPSSSEDESDKGGDREVQETLVDILRLETGKVRVSEYVEEQAKYLTDIAETADEEYARIAEEAKRSMDAAGSKVLEEIENKASAFEEELAAARAQIEADEADFEAFEKNVEKARNEGLFFKELYKTVKAKTPEEQEQIKQKAKEVQETVTKSAGSKSRFNWSAKCSFMY</sequence>
<keyword evidence="1" id="KW-0175">Coiled coil</keyword>
<proteinExistence type="predicted"/>
<protein>
    <submittedName>
        <fullName evidence="3">Uncharacterized protein</fullName>
    </submittedName>
</protein>
<dbReference type="PANTHER" id="PTHR35731:SF1">
    <property type="entry name" value="8-AMINO-7-OXONONANOATE SYNTHASE"/>
    <property type="match status" value="1"/>
</dbReference>
<feature type="region of interest" description="Disordered" evidence="2">
    <location>
        <begin position="49"/>
        <end position="81"/>
    </location>
</feature>
<comment type="caution">
    <text evidence="3">The sequence shown here is derived from an EMBL/GenBank/DDBJ whole genome shotgun (WGS) entry which is preliminary data.</text>
</comment>
<keyword evidence="4" id="KW-1185">Reference proteome</keyword>
<reference evidence="3 4" key="1">
    <citation type="submission" date="2024-09" db="EMBL/GenBank/DDBJ databases">
        <title>Chromosome-scale assembly of Riccia fluitans.</title>
        <authorList>
            <person name="Paukszto L."/>
            <person name="Sawicki J."/>
            <person name="Karawczyk K."/>
            <person name="Piernik-Szablinska J."/>
            <person name="Szczecinska M."/>
            <person name="Mazdziarz M."/>
        </authorList>
    </citation>
    <scope>NUCLEOTIDE SEQUENCE [LARGE SCALE GENOMIC DNA]</scope>
    <source>
        <strain evidence="3">Rf_01</strain>
        <tissue evidence="3">Aerial parts of the thallus</tissue>
    </source>
</reference>
<evidence type="ECO:0000313" key="3">
    <source>
        <dbReference type="EMBL" id="KAL2635490.1"/>
    </source>
</evidence>
<dbReference type="PANTHER" id="PTHR35731">
    <property type="entry name" value="8-AMINO-7-OXONONANOATE SYNTHASE"/>
    <property type="match status" value="1"/>
</dbReference>
<evidence type="ECO:0000256" key="1">
    <source>
        <dbReference type="SAM" id="Coils"/>
    </source>
</evidence>
<feature type="coiled-coil region" evidence="1">
    <location>
        <begin position="182"/>
        <end position="223"/>
    </location>
</feature>
<gene>
    <name evidence="3" type="ORF">R1flu_006969</name>
</gene>
<feature type="region of interest" description="Disordered" evidence="2">
    <location>
        <begin position="100"/>
        <end position="123"/>
    </location>
</feature>
<dbReference type="Proteomes" id="UP001605036">
    <property type="component" value="Unassembled WGS sequence"/>
</dbReference>
<dbReference type="Gene3D" id="3.40.50.300">
    <property type="entry name" value="P-loop containing nucleotide triphosphate hydrolases"/>
    <property type="match status" value="1"/>
</dbReference>
<dbReference type="AlphaFoldDB" id="A0ABD1YXT5"/>
<organism evidence="3 4">
    <name type="scientific">Riccia fluitans</name>
    <dbReference type="NCBI Taxonomy" id="41844"/>
    <lineage>
        <taxon>Eukaryota</taxon>
        <taxon>Viridiplantae</taxon>
        <taxon>Streptophyta</taxon>
        <taxon>Embryophyta</taxon>
        <taxon>Marchantiophyta</taxon>
        <taxon>Marchantiopsida</taxon>
        <taxon>Marchantiidae</taxon>
        <taxon>Marchantiales</taxon>
        <taxon>Ricciaceae</taxon>
        <taxon>Riccia</taxon>
    </lineage>
</organism>
<dbReference type="EMBL" id="JBHFFA010000003">
    <property type="protein sequence ID" value="KAL2635490.1"/>
    <property type="molecule type" value="Genomic_DNA"/>
</dbReference>
<dbReference type="InterPro" id="IPR027417">
    <property type="entry name" value="P-loop_NTPase"/>
</dbReference>
<evidence type="ECO:0000256" key="2">
    <source>
        <dbReference type="SAM" id="MobiDB-lite"/>
    </source>
</evidence>
<accession>A0ABD1YXT5</accession>
<name>A0ABD1YXT5_9MARC</name>
<evidence type="ECO:0000313" key="4">
    <source>
        <dbReference type="Proteomes" id="UP001605036"/>
    </source>
</evidence>